<dbReference type="Gene3D" id="2.40.10.10">
    <property type="entry name" value="Trypsin-like serine proteases"/>
    <property type="match status" value="2"/>
</dbReference>
<dbReference type="InterPro" id="IPR033116">
    <property type="entry name" value="TRYPSIN_SER"/>
</dbReference>
<dbReference type="CDD" id="cd00190">
    <property type="entry name" value="Tryp_SPc"/>
    <property type="match status" value="1"/>
</dbReference>
<feature type="chain" id="PRO_5047120842" description="Peptidase S1 domain-containing protein" evidence="6">
    <location>
        <begin position="23"/>
        <end position="266"/>
    </location>
</feature>
<accession>A0ABP0A5F7</accession>
<evidence type="ECO:0000259" key="7">
    <source>
        <dbReference type="PROSITE" id="PS50240"/>
    </source>
</evidence>
<keyword evidence="6" id="KW-0732">Signal</keyword>
<evidence type="ECO:0000256" key="3">
    <source>
        <dbReference type="ARBA" id="ARBA00022825"/>
    </source>
</evidence>
<keyword evidence="3 5" id="KW-0720">Serine protease</keyword>
<evidence type="ECO:0000256" key="6">
    <source>
        <dbReference type="SAM" id="SignalP"/>
    </source>
</evidence>
<organism evidence="8 9">
    <name type="scientific">Pipistrellus nathusii</name>
    <name type="common">Nathusius' pipistrelle</name>
    <dbReference type="NCBI Taxonomy" id="59473"/>
    <lineage>
        <taxon>Eukaryota</taxon>
        <taxon>Metazoa</taxon>
        <taxon>Chordata</taxon>
        <taxon>Craniata</taxon>
        <taxon>Vertebrata</taxon>
        <taxon>Euteleostomi</taxon>
        <taxon>Mammalia</taxon>
        <taxon>Eutheria</taxon>
        <taxon>Laurasiatheria</taxon>
        <taxon>Chiroptera</taxon>
        <taxon>Yangochiroptera</taxon>
        <taxon>Vespertilionidae</taxon>
        <taxon>Pipistrellus</taxon>
    </lineage>
</organism>
<dbReference type="Pfam" id="PF00089">
    <property type="entry name" value="Trypsin"/>
    <property type="match status" value="1"/>
</dbReference>
<dbReference type="PROSITE" id="PS50240">
    <property type="entry name" value="TRYPSIN_DOM"/>
    <property type="match status" value="1"/>
</dbReference>
<evidence type="ECO:0000256" key="1">
    <source>
        <dbReference type="ARBA" id="ARBA00022670"/>
    </source>
</evidence>
<sequence>MEASFSLLLLLLLLLDLGAHWAGSVTFKTHIIGGREAAPHSRPYMVSLQRAGAHLCGGVLVHPWWVLTAAHCVALPTHQLRLVLGLHKLRDPGLTFRVRAAVLHPKYKPAPSLHSDIALLQLDSKVRPSKTVRPLTLPRGHQAVAAGARCSVAGWGLTQERGQLAGALQELDVHVLDARMCNNSRFWKGSITHSMICLEAKSKNQAPCKGDSGGPLVCSKGRVAGILSFSSKACTDIFKPPVATAVRPYVSWIRKVISRRSAPSHA</sequence>
<evidence type="ECO:0000313" key="8">
    <source>
        <dbReference type="EMBL" id="CAK6445741.1"/>
    </source>
</evidence>
<dbReference type="Proteomes" id="UP001314169">
    <property type="component" value="Chromosome 5"/>
</dbReference>
<dbReference type="PRINTS" id="PR00722">
    <property type="entry name" value="CHYMOTRYPSIN"/>
</dbReference>
<dbReference type="InterPro" id="IPR001254">
    <property type="entry name" value="Trypsin_dom"/>
</dbReference>
<keyword evidence="2 5" id="KW-0378">Hydrolase</keyword>
<dbReference type="PROSITE" id="PS00135">
    <property type="entry name" value="TRYPSIN_SER"/>
    <property type="match status" value="1"/>
</dbReference>
<keyword evidence="1 5" id="KW-0645">Protease</keyword>
<evidence type="ECO:0000256" key="5">
    <source>
        <dbReference type="RuleBase" id="RU363034"/>
    </source>
</evidence>
<dbReference type="PANTHER" id="PTHR24271">
    <property type="entry name" value="KALLIKREIN-RELATED"/>
    <property type="match status" value="1"/>
</dbReference>
<dbReference type="PANTHER" id="PTHR24271:SF51">
    <property type="entry name" value="GRANZYME M"/>
    <property type="match status" value="1"/>
</dbReference>
<proteinExistence type="predicted"/>
<dbReference type="SMART" id="SM00020">
    <property type="entry name" value="Tryp_SPc"/>
    <property type="match status" value="1"/>
</dbReference>
<reference evidence="8" key="1">
    <citation type="submission" date="2023-12" db="EMBL/GenBank/DDBJ databases">
        <authorList>
            <person name="Brown T."/>
        </authorList>
    </citation>
    <scope>NUCLEOTIDE SEQUENCE</scope>
</reference>
<feature type="signal peptide" evidence="6">
    <location>
        <begin position="1"/>
        <end position="22"/>
    </location>
</feature>
<name>A0ABP0A5F7_PIPNA</name>
<dbReference type="InterPro" id="IPR043504">
    <property type="entry name" value="Peptidase_S1_PA_chymotrypsin"/>
</dbReference>
<protein>
    <recommendedName>
        <fullName evidence="7">Peptidase S1 domain-containing protein</fullName>
    </recommendedName>
</protein>
<dbReference type="EMBL" id="OY882862">
    <property type="protein sequence ID" value="CAK6445741.1"/>
    <property type="molecule type" value="Genomic_DNA"/>
</dbReference>
<feature type="domain" description="Peptidase S1" evidence="7">
    <location>
        <begin position="31"/>
        <end position="258"/>
    </location>
</feature>
<evidence type="ECO:0000313" key="9">
    <source>
        <dbReference type="Proteomes" id="UP001314169"/>
    </source>
</evidence>
<dbReference type="InterPro" id="IPR009003">
    <property type="entry name" value="Peptidase_S1_PA"/>
</dbReference>
<dbReference type="InterPro" id="IPR001314">
    <property type="entry name" value="Peptidase_S1A"/>
</dbReference>
<dbReference type="PROSITE" id="PS00134">
    <property type="entry name" value="TRYPSIN_HIS"/>
    <property type="match status" value="1"/>
</dbReference>
<gene>
    <name evidence="8" type="ORF">MPIPNATIZW_LOCUS14047</name>
</gene>
<keyword evidence="4" id="KW-1015">Disulfide bond</keyword>
<dbReference type="InterPro" id="IPR018114">
    <property type="entry name" value="TRYPSIN_HIS"/>
</dbReference>
<evidence type="ECO:0000256" key="4">
    <source>
        <dbReference type="ARBA" id="ARBA00023157"/>
    </source>
</evidence>
<keyword evidence="9" id="KW-1185">Reference proteome</keyword>
<evidence type="ECO:0000256" key="2">
    <source>
        <dbReference type="ARBA" id="ARBA00022801"/>
    </source>
</evidence>
<dbReference type="SUPFAM" id="SSF50494">
    <property type="entry name" value="Trypsin-like serine proteases"/>
    <property type="match status" value="1"/>
</dbReference>